<evidence type="ECO:0000256" key="5">
    <source>
        <dbReference type="ARBA" id="ARBA00022839"/>
    </source>
</evidence>
<dbReference type="GO" id="GO:0008408">
    <property type="term" value="F:3'-5' exonuclease activity"/>
    <property type="evidence" value="ECO:0007669"/>
    <property type="project" value="InterPro"/>
</dbReference>
<dbReference type="InterPro" id="IPR004593">
    <property type="entry name" value="SbcD"/>
</dbReference>
<dbReference type="EMBL" id="CP146203">
    <property type="protein sequence ID" value="XBH21102.1"/>
    <property type="molecule type" value="Genomic_DNA"/>
</dbReference>
<organism evidence="8">
    <name type="scientific">Jonesiaceae bacterium BS-20</name>
    <dbReference type="NCBI Taxonomy" id="3120821"/>
    <lineage>
        <taxon>Bacteria</taxon>
        <taxon>Bacillati</taxon>
        <taxon>Actinomycetota</taxon>
        <taxon>Actinomycetes</taxon>
        <taxon>Micrococcales</taxon>
        <taxon>Jonesiaceae</taxon>
    </lineage>
</organism>
<keyword evidence="4 6" id="KW-0378">Hydrolase</keyword>
<dbReference type="NCBIfam" id="TIGR00619">
    <property type="entry name" value="sbcd"/>
    <property type="match status" value="1"/>
</dbReference>
<accession>A0AAU7DUX7</accession>
<dbReference type="InterPro" id="IPR029052">
    <property type="entry name" value="Metallo-depent_PP-like"/>
</dbReference>
<dbReference type="InterPro" id="IPR041796">
    <property type="entry name" value="Mre11_N"/>
</dbReference>
<proteinExistence type="inferred from homology"/>
<sequence length="390" mass="41801">MRILHTSDWHLGRTLHGVDLLADQAAYLDHLTQVVQSERVDAVLVSGDVYDRAIPPVDAVELLSSALARLAEQTRVILTPGNHDSATRLGFGAALMTGKVSVRAKIAQVGQPVEFQSDSGERALIYALPFLDPDAARSELSGPDAPLARSHEAVMGAAMERVRADLTARGGERPAALVMAHAFVVGGQPSESERDIKIGGVDSVPAGLFKDLDYAALGHLHGPQSVGAGQGVVARYSGSPLAYSFSEMHHKKSTVLLDVGPGGLVKDPELIAAPRSRRLSEVSGKLEELLGAKGQPFVDDWLRVFVTDPQRPQEMNSRLKARFPHALVMQHRPAEGATRVRESITVTPASNPVEVGTSFVAEVTGHPATKSEQDVLVQAFDRAKRAERSK</sequence>
<keyword evidence="3 6" id="KW-0540">Nuclease</keyword>
<evidence type="ECO:0000256" key="6">
    <source>
        <dbReference type="RuleBase" id="RU363069"/>
    </source>
</evidence>
<reference evidence="8" key="1">
    <citation type="submission" date="2024-02" db="EMBL/GenBank/DDBJ databases">
        <title>Tomenella chthoni gen. nov. sp. nov., a member of the family Jonesiaceae isolated from bat guano.</title>
        <authorList>
            <person name="Miller S.L."/>
            <person name="King J."/>
            <person name="Sankaranarayanan K."/>
            <person name="Lawson P.A."/>
        </authorList>
    </citation>
    <scope>NUCLEOTIDE SEQUENCE</scope>
    <source>
        <strain evidence="8">BS-20</strain>
    </source>
</reference>
<comment type="similarity">
    <text evidence="1 6">Belongs to the SbcD family.</text>
</comment>
<dbReference type="Gene3D" id="3.60.21.10">
    <property type="match status" value="1"/>
</dbReference>
<evidence type="ECO:0000256" key="4">
    <source>
        <dbReference type="ARBA" id="ARBA00022801"/>
    </source>
</evidence>
<evidence type="ECO:0000256" key="1">
    <source>
        <dbReference type="ARBA" id="ARBA00010555"/>
    </source>
</evidence>
<dbReference type="PANTHER" id="PTHR30337">
    <property type="entry name" value="COMPONENT OF ATP-DEPENDENT DSDNA EXONUCLEASE"/>
    <property type="match status" value="1"/>
</dbReference>
<dbReference type="GO" id="GO:0006310">
    <property type="term" value="P:DNA recombination"/>
    <property type="evidence" value="ECO:0007669"/>
    <property type="project" value="UniProtKB-KW"/>
</dbReference>
<dbReference type="AlphaFoldDB" id="A0AAU7DUX7"/>
<dbReference type="InterPro" id="IPR004843">
    <property type="entry name" value="Calcineurin-like_PHP"/>
</dbReference>
<feature type="domain" description="Calcineurin-like phosphoesterase" evidence="7">
    <location>
        <begin position="1"/>
        <end position="91"/>
    </location>
</feature>
<dbReference type="SUPFAM" id="SSF56300">
    <property type="entry name" value="Metallo-dependent phosphatases"/>
    <property type="match status" value="1"/>
</dbReference>
<keyword evidence="6" id="KW-0235">DNA replication</keyword>
<dbReference type="GO" id="GO:0006260">
    <property type="term" value="P:DNA replication"/>
    <property type="evidence" value="ECO:0007669"/>
    <property type="project" value="UniProtKB-KW"/>
</dbReference>
<dbReference type="CDD" id="cd00840">
    <property type="entry name" value="MPP_Mre11_N"/>
    <property type="match status" value="1"/>
</dbReference>
<keyword evidence="5 6" id="KW-0269">Exonuclease</keyword>
<dbReference type="Pfam" id="PF00149">
    <property type="entry name" value="Metallophos"/>
    <property type="match status" value="1"/>
</dbReference>
<comment type="subunit">
    <text evidence="6">Heterodimer of SbcC and SbcD.</text>
</comment>
<protein>
    <recommendedName>
        <fullName evidence="2 6">Nuclease SbcCD subunit D</fullName>
    </recommendedName>
</protein>
<name>A0AAU7DUX7_9MICO</name>
<evidence type="ECO:0000256" key="3">
    <source>
        <dbReference type="ARBA" id="ARBA00022722"/>
    </source>
</evidence>
<evidence type="ECO:0000313" key="8">
    <source>
        <dbReference type="EMBL" id="XBH21102.1"/>
    </source>
</evidence>
<keyword evidence="6" id="KW-0255">Endonuclease</keyword>
<dbReference type="InterPro" id="IPR050535">
    <property type="entry name" value="DNA_Repair-Maintenance_Comp"/>
</dbReference>
<evidence type="ECO:0000256" key="2">
    <source>
        <dbReference type="ARBA" id="ARBA00013365"/>
    </source>
</evidence>
<dbReference type="GO" id="GO:0004519">
    <property type="term" value="F:endonuclease activity"/>
    <property type="evidence" value="ECO:0007669"/>
    <property type="project" value="UniProtKB-KW"/>
</dbReference>
<evidence type="ECO:0000259" key="7">
    <source>
        <dbReference type="Pfam" id="PF00149"/>
    </source>
</evidence>
<gene>
    <name evidence="6" type="primary">sbcD</name>
    <name evidence="8" type="ORF">V5R04_12900</name>
</gene>
<dbReference type="PANTHER" id="PTHR30337:SF0">
    <property type="entry name" value="NUCLEASE SBCCD SUBUNIT D"/>
    <property type="match status" value="1"/>
</dbReference>
<comment type="function">
    <text evidence="6">SbcCD cleaves DNA hairpin structures. These structures can inhibit DNA replication and are intermediates in certain DNA recombination reactions. The complex acts as a 3'-&gt;5' double strand exonuclease that can open hairpins. It also has a 5' single-strand endonuclease activity.</text>
</comment>
<keyword evidence="6" id="KW-0233">DNA recombination</keyword>